<comment type="caution">
    <text evidence="1">The sequence shown here is derived from an EMBL/GenBank/DDBJ whole genome shotgun (WGS) entry which is preliminary data.</text>
</comment>
<name>A0A1E5JW54_9GAMM</name>
<evidence type="ECO:0000313" key="1">
    <source>
        <dbReference type="EMBL" id="OEH48308.1"/>
    </source>
</evidence>
<keyword evidence="2" id="KW-1185">Reference proteome</keyword>
<gene>
    <name evidence="1" type="ORF">lpari_00563</name>
</gene>
<proteinExistence type="predicted"/>
<organism evidence="1 2">
    <name type="scientific">Legionella parisiensis</name>
    <dbReference type="NCBI Taxonomy" id="45071"/>
    <lineage>
        <taxon>Bacteria</taxon>
        <taxon>Pseudomonadati</taxon>
        <taxon>Pseudomonadota</taxon>
        <taxon>Gammaproteobacteria</taxon>
        <taxon>Legionellales</taxon>
        <taxon>Legionellaceae</taxon>
        <taxon>Legionella</taxon>
    </lineage>
</organism>
<protein>
    <submittedName>
        <fullName evidence="1">Uncharacterized protein</fullName>
    </submittedName>
</protein>
<dbReference type="AlphaFoldDB" id="A0A1E5JW54"/>
<reference evidence="1 2" key="1">
    <citation type="submission" date="2016-02" db="EMBL/GenBank/DDBJ databases">
        <title>Secondary metabolites in Legionella.</title>
        <authorList>
            <person name="Tobias N.J."/>
            <person name="Bode H.B."/>
        </authorList>
    </citation>
    <scope>NUCLEOTIDE SEQUENCE [LARGE SCALE GENOMIC DNA]</scope>
    <source>
        <strain evidence="1 2">DSM 19216</strain>
    </source>
</reference>
<dbReference type="RefSeq" id="WP_069683406.1">
    <property type="nucleotide sequence ID" value="NZ_LSOG01000018.1"/>
</dbReference>
<dbReference type="EMBL" id="LSOG01000018">
    <property type="protein sequence ID" value="OEH48308.1"/>
    <property type="molecule type" value="Genomic_DNA"/>
</dbReference>
<dbReference type="Proteomes" id="UP000095229">
    <property type="component" value="Unassembled WGS sequence"/>
</dbReference>
<dbReference type="PATRIC" id="fig|45071.7.peg.608"/>
<accession>A0A1E5JW54</accession>
<sequence length="213" mass="23986">MYGLFEKGLSLFARRTVQNGVRVVGYDSYTVADLQKFKLKHNFKFMEVSEPTIYRGVSVEHYLGSLDRSGLGITTMRPSFARYLKSKGYTCLDDLSSAEKKEIIDSHVNGYSLTKGNTKVVHSFTYSPSVALCFGIDAAKNSNFPEMSIISVARKICSKTAWDVEYDIALDGEEFGTSCFSYQNETVVPHLLLPINHCIVLNQKNQVLFTWMT</sequence>
<evidence type="ECO:0000313" key="2">
    <source>
        <dbReference type="Proteomes" id="UP000095229"/>
    </source>
</evidence>